<protein>
    <submittedName>
        <fullName evidence="2">Uncharacterized protein</fullName>
    </submittedName>
</protein>
<dbReference type="AlphaFoldDB" id="A0A2S6GRD3"/>
<evidence type="ECO:0000313" key="2">
    <source>
        <dbReference type="EMBL" id="PPK67733.1"/>
    </source>
</evidence>
<reference evidence="2 3" key="1">
    <citation type="submission" date="2018-02" db="EMBL/GenBank/DDBJ databases">
        <title>Subsurface microbial communities from deep shales in Ohio and West Virginia, USA.</title>
        <authorList>
            <person name="Wrighton K."/>
        </authorList>
    </citation>
    <scope>NUCLEOTIDE SEQUENCE [LARGE SCALE GENOMIC DNA]</scope>
    <source>
        <strain evidence="2 3">OWC-G53F</strain>
    </source>
</reference>
<gene>
    <name evidence="2" type="ORF">B0F88_11373</name>
</gene>
<evidence type="ECO:0000256" key="1">
    <source>
        <dbReference type="SAM" id="SignalP"/>
    </source>
</evidence>
<proteinExistence type="predicted"/>
<dbReference type="RefSeq" id="WP_104424768.1">
    <property type="nucleotide sequence ID" value="NZ_PTIY01000013.1"/>
</dbReference>
<sequence length="111" mass="12246">MKMAIFLKTILTAIIVLCYSMPVHAVPVKTFKKTAPPAKLILTLPNQWLAAEKTSGLMNAATRDSDTEAQAFALKRKPVNVNCNMDVIQNTVGEAPLSNRLFGKCGLHYHY</sequence>
<dbReference type="EMBL" id="PTIY01000013">
    <property type="protein sequence ID" value="PPK67733.1"/>
    <property type="molecule type" value="Genomic_DNA"/>
</dbReference>
<evidence type="ECO:0000313" key="3">
    <source>
        <dbReference type="Proteomes" id="UP000238071"/>
    </source>
</evidence>
<keyword evidence="3" id="KW-1185">Reference proteome</keyword>
<dbReference type="OrthoDB" id="5572582at2"/>
<keyword evidence="1" id="KW-0732">Signal</keyword>
<accession>A0A2S6GRD3</accession>
<dbReference type="Proteomes" id="UP000238071">
    <property type="component" value="Unassembled WGS sequence"/>
</dbReference>
<comment type="caution">
    <text evidence="2">The sequence shown here is derived from an EMBL/GenBank/DDBJ whole genome shotgun (WGS) entry which is preliminary data.</text>
</comment>
<name>A0A2S6GRD3_9GAMM</name>
<organism evidence="2 3">
    <name type="scientific">Methylobacter tundripaludum</name>
    <dbReference type="NCBI Taxonomy" id="173365"/>
    <lineage>
        <taxon>Bacteria</taxon>
        <taxon>Pseudomonadati</taxon>
        <taxon>Pseudomonadota</taxon>
        <taxon>Gammaproteobacteria</taxon>
        <taxon>Methylococcales</taxon>
        <taxon>Methylococcaceae</taxon>
        <taxon>Methylobacter</taxon>
    </lineage>
</organism>
<feature type="signal peptide" evidence="1">
    <location>
        <begin position="1"/>
        <end position="25"/>
    </location>
</feature>
<feature type="chain" id="PRO_5015443888" evidence="1">
    <location>
        <begin position="26"/>
        <end position="111"/>
    </location>
</feature>